<comment type="similarity">
    <text evidence="1">Belongs to the ATP-dependent AMP-binding enzyme family.</text>
</comment>
<feature type="domain" description="AMP-dependent synthetase/ligase" evidence="3">
    <location>
        <begin position="9"/>
        <end position="88"/>
    </location>
</feature>
<evidence type="ECO:0000313" key="7">
    <source>
        <dbReference type="EMBL" id="CAB5009306.1"/>
    </source>
</evidence>
<proteinExistence type="inferred from homology"/>
<dbReference type="Gene3D" id="3.40.50.12780">
    <property type="entry name" value="N-terminal domain of ligase-like"/>
    <property type="match status" value="1"/>
</dbReference>
<feature type="domain" description="AMP-dependent synthetase/ligase" evidence="3">
    <location>
        <begin position="111"/>
        <end position="309"/>
    </location>
</feature>
<dbReference type="PANTHER" id="PTHR43201:SF5">
    <property type="entry name" value="MEDIUM-CHAIN ACYL-COA LIGASE ACSF2, MITOCHONDRIAL"/>
    <property type="match status" value="1"/>
</dbReference>
<dbReference type="PANTHER" id="PTHR43201">
    <property type="entry name" value="ACYL-COA SYNTHETASE"/>
    <property type="match status" value="1"/>
</dbReference>
<dbReference type="EMBL" id="CAFBPM010000002">
    <property type="protein sequence ID" value="CAB5009306.1"/>
    <property type="molecule type" value="Genomic_DNA"/>
</dbReference>
<dbReference type="AlphaFoldDB" id="A0A6J7PVK6"/>
<accession>A0A6J7PVK6</accession>
<dbReference type="InterPro" id="IPR000873">
    <property type="entry name" value="AMP-dep_synth/lig_dom"/>
</dbReference>
<dbReference type="GO" id="GO:0006631">
    <property type="term" value="P:fatty acid metabolic process"/>
    <property type="evidence" value="ECO:0007669"/>
    <property type="project" value="TreeGrafter"/>
</dbReference>
<dbReference type="InterPro" id="IPR045851">
    <property type="entry name" value="AMP-bd_C_sf"/>
</dbReference>
<dbReference type="SUPFAM" id="SSF56801">
    <property type="entry name" value="Acetyl-CoA synthetase-like"/>
    <property type="match status" value="1"/>
</dbReference>
<keyword evidence="2" id="KW-0436">Ligase</keyword>
<evidence type="ECO:0000259" key="3">
    <source>
        <dbReference type="Pfam" id="PF00501"/>
    </source>
</evidence>
<evidence type="ECO:0000256" key="1">
    <source>
        <dbReference type="ARBA" id="ARBA00006432"/>
    </source>
</evidence>
<evidence type="ECO:0000259" key="4">
    <source>
        <dbReference type="Pfam" id="PF13193"/>
    </source>
</evidence>
<protein>
    <submittedName>
        <fullName evidence="7">Unannotated protein</fullName>
    </submittedName>
</protein>
<dbReference type="InterPro" id="IPR025110">
    <property type="entry name" value="AMP-bd_C"/>
</dbReference>
<dbReference type="EMBL" id="CAFBLT010000002">
    <property type="protein sequence ID" value="CAB4881088.1"/>
    <property type="molecule type" value="Genomic_DNA"/>
</dbReference>
<dbReference type="EMBL" id="CAFABE010000006">
    <property type="protein sequence ID" value="CAB4818237.1"/>
    <property type="molecule type" value="Genomic_DNA"/>
</dbReference>
<organism evidence="7">
    <name type="scientific">freshwater metagenome</name>
    <dbReference type="NCBI Taxonomy" id="449393"/>
    <lineage>
        <taxon>unclassified sequences</taxon>
        <taxon>metagenomes</taxon>
        <taxon>ecological metagenomes</taxon>
    </lineage>
</organism>
<dbReference type="InterPro" id="IPR042099">
    <property type="entry name" value="ANL_N_sf"/>
</dbReference>
<dbReference type="GO" id="GO:0031956">
    <property type="term" value="F:medium-chain fatty acid-CoA ligase activity"/>
    <property type="evidence" value="ECO:0007669"/>
    <property type="project" value="TreeGrafter"/>
</dbReference>
<evidence type="ECO:0000313" key="6">
    <source>
        <dbReference type="EMBL" id="CAB4881088.1"/>
    </source>
</evidence>
<dbReference type="Gene3D" id="3.30.300.30">
    <property type="match status" value="1"/>
</dbReference>
<dbReference type="Pfam" id="PF13193">
    <property type="entry name" value="AMP-binding_C"/>
    <property type="match status" value="1"/>
</dbReference>
<name>A0A6J7PVK6_9ZZZZ</name>
<dbReference type="Pfam" id="PF00501">
    <property type="entry name" value="AMP-binding"/>
    <property type="match status" value="2"/>
</dbReference>
<gene>
    <name evidence="5" type="ORF">UFOPK3164_00231</name>
    <name evidence="6" type="ORF">UFOPK3427_01482</name>
    <name evidence="7" type="ORF">UFOPK4112_00208</name>
</gene>
<feature type="domain" description="AMP-binding enzyme C-terminal" evidence="4">
    <location>
        <begin position="365"/>
        <end position="438"/>
    </location>
</feature>
<sequence>MQLSDVEVLTAHDAEPMMAAAAGWLLGQGLRSGDRVAFSMGSSSALLCAVLGAARVGIVPVVLNATLLEHERDSLLEDCDPRVSILNSEDLTAMGEGPAAEMADYPLTRPMHYTSGTTGKPKGVTSGIWDSATANVAFDEEANVWGFGPSDTHLVCSPMYHTVGIRLSAATLLSGGSLIILPHFEANVALEALRRLQPTTAFFVPTHLHRLLGLEQLGENEIFDSLRLLMHAGAPCPPALKREAIRRVHPNVVWEFYGATEGQFTRCSTQEWLDHPGTVGKARPGRTLSIVPTNPSDSVGTIWCEVPSFARFSYFGDEAATNAAWDGERFSVGDVGSLDEEGYLYINGRRSDLIISGGVNVYPAEIEAALSEIPGVREVCVFGRDDPAWGQRVCVAITGEASLREGDVLEGAKTLLAPYKRPKEIHLTDSLPLGPTGKILRDQVPGHLGLDETH</sequence>
<evidence type="ECO:0000313" key="5">
    <source>
        <dbReference type="EMBL" id="CAB4818237.1"/>
    </source>
</evidence>
<reference evidence="7" key="1">
    <citation type="submission" date="2020-05" db="EMBL/GenBank/DDBJ databases">
        <authorList>
            <person name="Chiriac C."/>
            <person name="Salcher M."/>
            <person name="Ghai R."/>
            <person name="Kavagutti S V."/>
        </authorList>
    </citation>
    <scope>NUCLEOTIDE SEQUENCE</scope>
</reference>
<evidence type="ECO:0000256" key="2">
    <source>
        <dbReference type="ARBA" id="ARBA00022598"/>
    </source>
</evidence>